<protein>
    <submittedName>
        <fullName evidence="1">Uncharacterized protein</fullName>
    </submittedName>
</protein>
<dbReference type="EMBL" id="NBSK02000009">
    <property type="protein sequence ID" value="KAJ0186361.1"/>
    <property type="molecule type" value="Genomic_DNA"/>
</dbReference>
<reference evidence="1 2" key="1">
    <citation type="journal article" date="2017" name="Nat. Commun.">
        <title>Genome assembly with in vitro proximity ligation data and whole-genome triplication in lettuce.</title>
        <authorList>
            <person name="Reyes-Chin-Wo S."/>
            <person name="Wang Z."/>
            <person name="Yang X."/>
            <person name="Kozik A."/>
            <person name="Arikit S."/>
            <person name="Song C."/>
            <person name="Xia L."/>
            <person name="Froenicke L."/>
            <person name="Lavelle D.O."/>
            <person name="Truco M.J."/>
            <person name="Xia R."/>
            <person name="Zhu S."/>
            <person name="Xu C."/>
            <person name="Xu H."/>
            <person name="Xu X."/>
            <person name="Cox K."/>
            <person name="Korf I."/>
            <person name="Meyers B.C."/>
            <person name="Michelmore R.W."/>
        </authorList>
    </citation>
    <scope>NUCLEOTIDE SEQUENCE [LARGE SCALE GENOMIC DNA]</scope>
    <source>
        <strain evidence="2">cv. Salinas</strain>
        <tissue evidence="1">Seedlings</tissue>
    </source>
</reference>
<gene>
    <name evidence="1" type="ORF">LSAT_V11C900505260</name>
</gene>
<dbReference type="Proteomes" id="UP000235145">
    <property type="component" value="Unassembled WGS sequence"/>
</dbReference>
<name>A0A9R1UFS6_LACSA</name>
<evidence type="ECO:0000313" key="1">
    <source>
        <dbReference type="EMBL" id="KAJ0186361.1"/>
    </source>
</evidence>
<evidence type="ECO:0000313" key="2">
    <source>
        <dbReference type="Proteomes" id="UP000235145"/>
    </source>
</evidence>
<organism evidence="1 2">
    <name type="scientific">Lactuca sativa</name>
    <name type="common">Garden lettuce</name>
    <dbReference type="NCBI Taxonomy" id="4236"/>
    <lineage>
        <taxon>Eukaryota</taxon>
        <taxon>Viridiplantae</taxon>
        <taxon>Streptophyta</taxon>
        <taxon>Embryophyta</taxon>
        <taxon>Tracheophyta</taxon>
        <taxon>Spermatophyta</taxon>
        <taxon>Magnoliopsida</taxon>
        <taxon>eudicotyledons</taxon>
        <taxon>Gunneridae</taxon>
        <taxon>Pentapetalae</taxon>
        <taxon>asterids</taxon>
        <taxon>campanulids</taxon>
        <taxon>Asterales</taxon>
        <taxon>Asteraceae</taxon>
        <taxon>Cichorioideae</taxon>
        <taxon>Cichorieae</taxon>
        <taxon>Lactucinae</taxon>
        <taxon>Lactuca</taxon>
    </lineage>
</organism>
<proteinExistence type="predicted"/>
<comment type="caution">
    <text evidence="1">The sequence shown here is derived from an EMBL/GenBank/DDBJ whole genome shotgun (WGS) entry which is preliminary data.</text>
</comment>
<keyword evidence="2" id="KW-1185">Reference proteome</keyword>
<sequence>MIMASCTTPLTKMEFFNKKSVIFLLVITFLICSSYASRLPQDRVEDGELVGVDGLGDVAKGLVNKIKQLFGGANTGPKKVFKIGVKTGKAYNTVTGKCLSQFKCSRPRELPGHVTCGAYCVYTFVASSGNFAQCQQTCKPNLNCTYQNGSIKCSP</sequence>
<dbReference type="AlphaFoldDB" id="A0A9R1UFS6"/>
<accession>A0A9R1UFS6</accession>